<organism evidence="1 2">
    <name type="scientific">Caenorhabditis remanei</name>
    <name type="common">Caenorhabditis vulgaris</name>
    <dbReference type="NCBI Taxonomy" id="31234"/>
    <lineage>
        <taxon>Eukaryota</taxon>
        <taxon>Metazoa</taxon>
        <taxon>Ecdysozoa</taxon>
        <taxon>Nematoda</taxon>
        <taxon>Chromadorea</taxon>
        <taxon>Rhabditida</taxon>
        <taxon>Rhabditina</taxon>
        <taxon>Rhabditomorpha</taxon>
        <taxon>Rhabditoidea</taxon>
        <taxon>Rhabditidae</taxon>
        <taxon>Peloderinae</taxon>
        <taxon>Caenorhabditis</taxon>
    </lineage>
</organism>
<dbReference type="AlphaFoldDB" id="A0A6A5HKE8"/>
<dbReference type="PANTHER" id="PTHR31379:SF3">
    <property type="entry name" value="F-BOX C PROTEIN-RELATED"/>
    <property type="match status" value="1"/>
</dbReference>
<evidence type="ECO:0008006" key="3">
    <source>
        <dbReference type="Google" id="ProtNLM"/>
    </source>
</evidence>
<name>A0A6A5HKE8_CAERE</name>
<sequence>MEGPTSKPLSYDALKSVIKSMSVETRHELHTYLPSLRVTNSLLPYAMKRVRIMRKEVSINDMSWSFGFRSEKSDPNQTTVSFYDRISVKRTPNFPVKKSLETAVEQCFNVYCKDGSIIQDLDLCRVPKFLCERDGGLKLSISRFQTYGVNVDDIDYFIRFMDLDKLERVHLTISRERDAPSEKEFGMLEKPVFINCKELYLKINIHRELPINYFFDLRNETLVLEHDRLCVNDLQKLIENWKTSDRPIGTTFCFVSYDGDVPITKMLNRLKLQYHFPVYVSCDSTEQIKGIGMKMDEHRNLVLYLGKHQIRTKTFSALKMEVMERGLEEKNEITRPCTSA</sequence>
<dbReference type="RefSeq" id="XP_053590759.1">
    <property type="nucleotide sequence ID" value="XM_053726565.1"/>
</dbReference>
<evidence type="ECO:0000313" key="1">
    <source>
        <dbReference type="EMBL" id="KAF1768005.1"/>
    </source>
</evidence>
<dbReference type="KEGG" id="crq:GCK72_007966"/>
<reference evidence="1 2" key="1">
    <citation type="submission" date="2019-12" db="EMBL/GenBank/DDBJ databases">
        <title>Chromosome-level assembly of the Caenorhabditis remanei genome.</title>
        <authorList>
            <person name="Teterina A.A."/>
            <person name="Willis J.H."/>
            <person name="Phillips P.C."/>
        </authorList>
    </citation>
    <scope>NUCLEOTIDE SEQUENCE [LARGE SCALE GENOMIC DNA]</scope>
    <source>
        <strain evidence="1 2">PX506</strain>
        <tissue evidence="1">Whole organism</tissue>
    </source>
</reference>
<dbReference type="CTD" id="9806814"/>
<comment type="caution">
    <text evidence="1">The sequence shown here is derived from an EMBL/GenBank/DDBJ whole genome shotgun (WGS) entry which is preliminary data.</text>
</comment>
<protein>
    <recommendedName>
        <fullName evidence="3">F-box associated domain-containing protein</fullName>
    </recommendedName>
</protein>
<dbReference type="Proteomes" id="UP000483820">
    <property type="component" value="Chromosome II"/>
</dbReference>
<accession>A0A6A5HKE8</accession>
<evidence type="ECO:0000313" key="2">
    <source>
        <dbReference type="Proteomes" id="UP000483820"/>
    </source>
</evidence>
<dbReference type="GeneID" id="9806814"/>
<dbReference type="InterPro" id="IPR021942">
    <property type="entry name" value="DUF3557"/>
</dbReference>
<proteinExistence type="predicted"/>
<dbReference type="EMBL" id="WUAV01000002">
    <property type="protein sequence ID" value="KAF1768005.1"/>
    <property type="molecule type" value="Genomic_DNA"/>
</dbReference>
<gene>
    <name evidence="1" type="ORF">GCK72_007966</name>
</gene>
<dbReference type="PANTHER" id="PTHR31379">
    <property type="entry name" value="F-BOX C PROTEIN-RELATED-RELATED"/>
    <property type="match status" value="1"/>
</dbReference>
<dbReference type="Pfam" id="PF12078">
    <property type="entry name" value="DUF3557"/>
    <property type="match status" value="1"/>
</dbReference>